<dbReference type="GO" id="GO:0034605">
    <property type="term" value="P:cellular response to heat"/>
    <property type="evidence" value="ECO:0007669"/>
    <property type="project" value="TreeGrafter"/>
</dbReference>
<comment type="caution">
    <text evidence="14">The sequence shown here is derived from an EMBL/GenBank/DDBJ whole genome shotgun (WGS) entry which is preliminary data.</text>
</comment>
<evidence type="ECO:0000259" key="13">
    <source>
        <dbReference type="PROSITE" id="PS51903"/>
    </source>
</evidence>
<dbReference type="CDD" id="cd00009">
    <property type="entry name" value="AAA"/>
    <property type="match status" value="1"/>
</dbReference>
<evidence type="ECO:0000256" key="6">
    <source>
        <dbReference type="ARBA" id="ARBA00023016"/>
    </source>
</evidence>
<comment type="similarity">
    <text evidence="2 11">Belongs to the ClpA/ClpB family.</text>
</comment>
<dbReference type="InterPro" id="IPR003959">
    <property type="entry name" value="ATPase_AAA_core"/>
</dbReference>
<reference evidence="14 15" key="1">
    <citation type="submission" date="2015-06" db="EMBL/GenBank/DDBJ databases">
        <title>Draft genome assembly of filamentous brackish cyanobacterium Limnoraphis robusta strain CS-951.</title>
        <authorList>
            <person name="Willis A."/>
            <person name="Parks M."/>
            <person name="Burford M.A."/>
        </authorList>
    </citation>
    <scope>NUCLEOTIDE SEQUENCE [LARGE SCALE GENOMIC DNA]</scope>
    <source>
        <strain evidence="14 15">CS-951</strain>
    </source>
</reference>
<sequence>MFERFTEKAIKVIMLAQEEARRLGHNFVGTEQILLGLIGEGTGVAAKVLKSMGVNLKDARIEVEKIIGRGSGFVAVEIPFTPRAKRVLELSLEEARQLGHNYIGTEHLLLGLIREGEGVAARVLENLGVDLTKVRTQVIRMLGETAEVTAGSSGSRTKTPTLDEFGSNLTQMAAEGKLDPVVGRQKEIERVIQILGRRTKNNPVLIGEPGVGKTAIAEGLAQRIAQNDIPDILEDKRVVTLDIGLLVAGTKYRGEFEERLKKIMDEIRSAGNVILVIDEVHTLIGAGAAEGAIDAANILKPALARGELQCIGATTLDEYRKHIERDAALERRFQPVMVGEPSVTETVEILYGLRERYEQHHKLKILDEALEAAAKLSDRYISDRYLPDKAIDLIDEAGSRVRLINSQLPPAAKELDKELRQVLKEKDEAVRSQDFDRAGELRDREMEIKSQIRAIAQTKKSETRTTEDDSPMVTEEDIAQIVASWTGIPVNKLTESESEKLLHMEDTLHQRLIGQEEAVKAVSRAIRRARVGLKNPNRPIASFIFSGPTGVGKTELTKALASYFFGSEDAMVRLDMSEFMERHTVSKLIGSPPGYVGYNEGGQLTEAVRRRPYTVVLFDEIEKAHPDVFNMLLQILEDGRLTDAKGRTVDFKNTLIIMTSNIGSKVIEKGGGGLGFEFSENESDAQYNRIRNLVNEELKQYFRPEFLNRLDEIIVFRQLTKDEVKEIAVIMLNEVFSRLTEKGIRLEITDRFNERLVEEGYNPSYGARPLRRAIMRLLEDSLAEEILSGRIKDGDTAIVDVDGDGQVTVLRGEKRELLPQAAE</sequence>
<comment type="subunit">
    <text evidence="9">Homohexamer. The oligomerization is ATP-dependent.</text>
</comment>
<keyword evidence="14" id="KW-0645">Protease</keyword>
<evidence type="ECO:0000256" key="10">
    <source>
        <dbReference type="PROSITE-ProRule" id="PRU01251"/>
    </source>
</evidence>
<evidence type="ECO:0000256" key="4">
    <source>
        <dbReference type="ARBA" id="ARBA00022741"/>
    </source>
</evidence>
<evidence type="ECO:0000256" key="7">
    <source>
        <dbReference type="ARBA" id="ARBA00023054"/>
    </source>
</evidence>
<dbReference type="FunFam" id="1.10.1780.10:FF:000004">
    <property type="entry name" value="ATP-dependent Clp protease ATP-binding subunit ClpC"/>
    <property type="match status" value="1"/>
</dbReference>
<dbReference type="GO" id="GO:0016887">
    <property type="term" value="F:ATP hydrolysis activity"/>
    <property type="evidence" value="ECO:0007669"/>
    <property type="project" value="InterPro"/>
</dbReference>
<dbReference type="Gene3D" id="4.10.860.10">
    <property type="entry name" value="UVR domain"/>
    <property type="match status" value="1"/>
</dbReference>
<dbReference type="PROSITE" id="PS00871">
    <property type="entry name" value="CLPAB_2"/>
    <property type="match status" value="1"/>
</dbReference>
<dbReference type="GO" id="GO:0005737">
    <property type="term" value="C:cytoplasm"/>
    <property type="evidence" value="ECO:0007669"/>
    <property type="project" value="UniProtKB-SubCell"/>
</dbReference>
<dbReference type="InterPro" id="IPR018368">
    <property type="entry name" value="ClpA/B_CS1"/>
</dbReference>
<dbReference type="InterPro" id="IPR004176">
    <property type="entry name" value="Clp_R_N"/>
</dbReference>
<evidence type="ECO:0000256" key="9">
    <source>
        <dbReference type="ARBA" id="ARBA00026057"/>
    </source>
</evidence>
<dbReference type="Pfam" id="PF07724">
    <property type="entry name" value="AAA_2"/>
    <property type="match status" value="1"/>
</dbReference>
<gene>
    <name evidence="14" type="ORF">WN50_10670</name>
</gene>
<dbReference type="InterPro" id="IPR003593">
    <property type="entry name" value="AAA+_ATPase"/>
</dbReference>
<dbReference type="RefSeq" id="WP_046278521.1">
    <property type="nucleotide sequence ID" value="NZ_LATL02000073.1"/>
</dbReference>
<keyword evidence="7" id="KW-0175">Coiled coil</keyword>
<dbReference type="Pfam" id="PF17871">
    <property type="entry name" value="AAA_lid_9"/>
    <property type="match status" value="1"/>
</dbReference>
<keyword evidence="8 11" id="KW-0143">Chaperone</keyword>
<dbReference type="GO" id="GO:0005524">
    <property type="term" value="F:ATP binding"/>
    <property type="evidence" value="ECO:0007669"/>
    <property type="project" value="UniProtKB-KW"/>
</dbReference>
<dbReference type="Proteomes" id="UP000033607">
    <property type="component" value="Unassembled WGS sequence"/>
</dbReference>
<accession>A0A0F5YGT7</accession>
<dbReference type="Gene3D" id="3.40.50.300">
    <property type="entry name" value="P-loop containing nucleotide triphosphate hydrolases"/>
    <property type="match status" value="2"/>
</dbReference>
<dbReference type="AlphaFoldDB" id="A0A0F5YGT7"/>
<dbReference type="InterPro" id="IPR050130">
    <property type="entry name" value="ClpA_ClpB"/>
</dbReference>
<dbReference type="Gene3D" id="1.10.1780.10">
    <property type="entry name" value="Clp, N-terminal domain"/>
    <property type="match status" value="1"/>
</dbReference>
<dbReference type="SUPFAM" id="SSF52540">
    <property type="entry name" value="P-loop containing nucleoside triphosphate hydrolases"/>
    <property type="match status" value="2"/>
</dbReference>
<comment type="subcellular location">
    <subcellularLocation>
        <location evidence="1">Cytoplasm</location>
    </subcellularLocation>
</comment>
<dbReference type="Gene3D" id="1.10.8.60">
    <property type="match status" value="2"/>
</dbReference>
<dbReference type="SMART" id="SM00382">
    <property type="entry name" value="AAA"/>
    <property type="match status" value="2"/>
</dbReference>
<dbReference type="PROSITE" id="PS00870">
    <property type="entry name" value="CLPAB_1"/>
    <property type="match status" value="1"/>
</dbReference>
<dbReference type="SMART" id="SM01086">
    <property type="entry name" value="ClpB_D2-small"/>
    <property type="match status" value="1"/>
</dbReference>
<keyword evidence="4 11" id="KW-0547">Nucleotide-binding</keyword>
<dbReference type="InterPro" id="IPR041546">
    <property type="entry name" value="ClpA/ClpB_AAA_lid"/>
</dbReference>
<protein>
    <submittedName>
        <fullName evidence="14">Clp protease ClpX</fullName>
    </submittedName>
</protein>
<feature type="domain" description="Clp R" evidence="13">
    <location>
        <begin position="2"/>
        <end position="144"/>
    </location>
</feature>
<dbReference type="PANTHER" id="PTHR11638">
    <property type="entry name" value="ATP-DEPENDENT CLP PROTEASE"/>
    <property type="match status" value="1"/>
</dbReference>
<evidence type="ECO:0000313" key="14">
    <source>
        <dbReference type="EMBL" id="KKD38104.1"/>
    </source>
</evidence>
<dbReference type="Pfam" id="PF00004">
    <property type="entry name" value="AAA"/>
    <property type="match status" value="1"/>
</dbReference>
<dbReference type="InterPro" id="IPR027417">
    <property type="entry name" value="P-loop_NTPase"/>
</dbReference>
<keyword evidence="3 10" id="KW-0677">Repeat</keyword>
<dbReference type="InterPro" id="IPR001943">
    <property type="entry name" value="UVR_dom"/>
</dbReference>
<dbReference type="PROSITE" id="PS50151">
    <property type="entry name" value="UVR"/>
    <property type="match status" value="1"/>
</dbReference>
<dbReference type="PRINTS" id="PR00300">
    <property type="entry name" value="CLPPROTEASEA"/>
</dbReference>
<dbReference type="GO" id="GO:0008233">
    <property type="term" value="F:peptidase activity"/>
    <property type="evidence" value="ECO:0007669"/>
    <property type="project" value="UniProtKB-KW"/>
</dbReference>
<dbReference type="PATRIC" id="fig|1637645.4.peg.1459"/>
<evidence type="ECO:0000256" key="3">
    <source>
        <dbReference type="ARBA" id="ARBA00022737"/>
    </source>
</evidence>
<evidence type="ECO:0000259" key="12">
    <source>
        <dbReference type="PROSITE" id="PS50151"/>
    </source>
</evidence>
<evidence type="ECO:0000313" key="15">
    <source>
        <dbReference type="Proteomes" id="UP000033607"/>
    </source>
</evidence>
<dbReference type="InterPro" id="IPR019489">
    <property type="entry name" value="Clp_ATPase_C"/>
</dbReference>
<dbReference type="PROSITE" id="PS51903">
    <property type="entry name" value="CLP_R"/>
    <property type="match status" value="1"/>
</dbReference>
<dbReference type="Pfam" id="PF10431">
    <property type="entry name" value="ClpB_D2-small"/>
    <property type="match status" value="1"/>
</dbReference>
<keyword evidence="5 11" id="KW-0067">ATP-binding</keyword>
<dbReference type="OrthoDB" id="9803641at2"/>
<keyword evidence="14" id="KW-0378">Hydrolase</keyword>
<evidence type="ECO:0000256" key="2">
    <source>
        <dbReference type="ARBA" id="ARBA00008675"/>
    </source>
</evidence>
<evidence type="ECO:0000256" key="8">
    <source>
        <dbReference type="ARBA" id="ARBA00023186"/>
    </source>
</evidence>
<dbReference type="CDD" id="cd19499">
    <property type="entry name" value="RecA-like_ClpB_Hsp104-like"/>
    <property type="match status" value="1"/>
</dbReference>
<evidence type="ECO:0000256" key="11">
    <source>
        <dbReference type="RuleBase" id="RU004432"/>
    </source>
</evidence>
<organism evidence="14 15">
    <name type="scientific">Limnoraphis robusta CS-951</name>
    <dbReference type="NCBI Taxonomy" id="1637645"/>
    <lineage>
        <taxon>Bacteria</taxon>
        <taxon>Bacillati</taxon>
        <taxon>Cyanobacteriota</taxon>
        <taxon>Cyanophyceae</taxon>
        <taxon>Oscillatoriophycideae</taxon>
        <taxon>Oscillatoriales</taxon>
        <taxon>Sirenicapillariaceae</taxon>
        <taxon>Limnoraphis</taxon>
    </lineage>
</organism>
<dbReference type="FunFam" id="1.10.8.60:FF:000017">
    <property type="entry name" value="ATP-dependent chaperone ClpB"/>
    <property type="match status" value="1"/>
</dbReference>
<feature type="domain" description="UVR" evidence="12">
    <location>
        <begin position="416"/>
        <end position="451"/>
    </location>
</feature>
<keyword evidence="6" id="KW-0346">Stress response</keyword>
<dbReference type="InterPro" id="IPR001270">
    <property type="entry name" value="ClpA/B"/>
</dbReference>
<dbReference type="EMBL" id="LATL02000073">
    <property type="protein sequence ID" value="KKD38104.1"/>
    <property type="molecule type" value="Genomic_DNA"/>
</dbReference>
<dbReference type="SUPFAM" id="SSF81923">
    <property type="entry name" value="Double Clp-N motif"/>
    <property type="match status" value="1"/>
</dbReference>
<dbReference type="GO" id="GO:0006508">
    <property type="term" value="P:proteolysis"/>
    <property type="evidence" value="ECO:0007669"/>
    <property type="project" value="UniProtKB-KW"/>
</dbReference>
<dbReference type="InterPro" id="IPR036628">
    <property type="entry name" value="Clp_N_dom_sf"/>
</dbReference>
<evidence type="ECO:0000256" key="1">
    <source>
        <dbReference type="ARBA" id="ARBA00004496"/>
    </source>
</evidence>
<evidence type="ECO:0000256" key="5">
    <source>
        <dbReference type="ARBA" id="ARBA00022840"/>
    </source>
</evidence>
<dbReference type="FunFam" id="3.40.50.300:FF:000010">
    <property type="entry name" value="Chaperone clpB 1, putative"/>
    <property type="match status" value="1"/>
</dbReference>
<dbReference type="PANTHER" id="PTHR11638:SF155">
    <property type="entry name" value="CHAPERONE PROTEIN CLPC1, CHLOROPLASTIC-LIKE"/>
    <property type="match status" value="1"/>
</dbReference>
<proteinExistence type="inferred from homology"/>
<dbReference type="InterPro" id="IPR028299">
    <property type="entry name" value="ClpA/B_CS2"/>
</dbReference>
<dbReference type="FunFam" id="3.40.50.300:FF:000025">
    <property type="entry name" value="ATP-dependent Clp protease subunit"/>
    <property type="match status" value="1"/>
</dbReference>
<dbReference type="Pfam" id="PF02861">
    <property type="entry name" value="Clp_N"/>
    <property type="match status" value="1"/>
</dbReference>
<name>A0A0F5YGT7_9CYAN</name>